<evidence type="ECO:0000313" key="3">
    <source>
        <dbReference type="Proteomes" id="UP000317046"/>
    </source>
</evidence>
<feature type="region of interest" description="Disordered" evidence="1">
    <location>
        <begin position="44"/>
        <end position="66"/>
    </location>
</feature>
<evidence type="ECO:0000256" key="1">
    <source>
        <dbReference type="SAM" id="MobiDB-lite"/>
    </source>
</evidence>
<accession>A0A4Y3L1R6</accession>
<name>A0A4Y3L1R6_9CELL</name>
<proteinExistence type="predicted"/>
<dbReference type="Proteomes" id="UP000317046">
    <property type="component" value="Unassembled WGS sequence"/>
</dbReference>
<gene>
    <name evidence="2" type="ORF">CCE01nite_40560</name>
</gene>
<keyword evidence="3" id="KW-1185">Reference proteome</keyword>
<reference evidence="2" key="1">
    <citation type="submission" date="2019-06" db="EMBL/GenBank/DDBJ databases">
        <title>Whole genome shotgun sequence of Cellulomonas cellasea NBRC 3753.</title>
        <authorList>
            <person name="Hosoyama A."/>
            <person name="Uohara A."/>
            <person name="Ohji S."/>
            <person name="Ichikawa N."/>
        </authorList>
    </citation>
    <scope>NUCLEOTIDE SEQUENCE [LARGE SCALE GENOMIC DNA]</scope>
    <source>
        <strain evidence="2">NBRC 3753</strain>
    </source>
</reference>
<feature type="region of interest" description="Disordered" evidence="1">
    <location>
        <begin position="1"/>
        <end position="20"/>
    </location>
</feature>
<comment type="caution">
    <text evidence="2">The sequence shown here is derived from an EMBL/GenBank/DDBJ whole genome shotgun (WGS) entry which is preliminary data.</text>
</comment>
<protein>
    <submittedName>
        <fullName evidence="2">Uncharacterized protein</fullName>
    </submittedName>
</protein>
<sequence>MALSGAPPAHMTKGKAARGVTSHATYIASGGMGAEKARTAVAQASRTVNATADARTAETRPRAERL</sequence>
<organism evidence="2 3">
    <name type="scientific">Cellulomonas cellasea</name>
    <dbReference type="NCBI Taxonomy" id="43670"/>
    <lineage>
        <taxon>Bacteria</taxon>
        <taxon>Bacillati</taxon>
        <taxon>Actinomycetota</taxon>
        <taxon>Actinomycetes</taxon>
        <taxon>Micrococcales</taxon>
        <taxon>Cellulomonadaceae</taxon>
        <taxon>Cellulomonas</taxon>
    </lineage>
</organism>
<evidence type="ECO:0000313" key="2">
    <source>
        <dbReference type="EMBL" id="GEA90107.1"/>
    </source>
</evidence>
<dbReference type="EMBL" id="BJLR01000042">
    <property type="protein sequence ID" value="GEA90107.1"/>
    <property type="molecule type" value="Genomic_DNA"/>
</dbReference>
<feature type="compositionally biased region" description="Basic and acidic residues" evidence="1">
    <location>
        <begin position="55"/>
        <end position="66"/>
    </location>
</feature>
<dbReference type="AlphaFoldDB" id="A0A4Y3L1R6"/>